<dbReference type="EMBL" id="BPLR01020835">
    <property type="protein sequence ID" value="GIX83144.1"/>
    <property type="molecule type" value="Genomic_DNA"/>
</dbReference>
<organism evidence="1 2">
    <name type="scientific">Caerostris extrusa</name>
    <name type="common">Bark spider</name>
    <name type="synonym">Caerostris bankana</name>
    <dbReference type="NCBI Taxonomy" id="172846"/>
    <lineage>
        <taxon>Eukaryota</taxon>
        <taxon>Metazoa</taxon>
        <taxon>Ecdysozoa</taxon>
        <taxon>Arthropoda</taxon>
        <taxon>Chelicerata</taxon>
        <taxon>Arachnida</taxon>
        <taxon>Araneae</taxon>
        <taxon>Araneomorphae</taxon>
        <taxon>Entelegynae</taxon>
        <taxon>Araneoidea</taxon>
        <taxon>Araneidae</taxon>
        <taxon>Caerostris</taxon>
    </lineage>
</organism>
<sequence length="47" mass="5247">MEAHELMDCFNSQIRAKFGEVRSAYSAASSACPHCLELCKNLVTLRD</sequence>
<reference evidence="1 2" key="1">
    <citation type="submission" date="2021-06" db="EMBL/GenBank/DDBJ databases">
        <title>Caerostris extrusa draft genome.</title>
        <authorList>
            <person name="Kono N."/>
            <person name="Arakawa K."/>
        </authorList>
    </citation>
    <scope>NUCLEOTIDE SEQUENCE [LARGE SCALE GENOMIC DNA]</scope>
</reference>
<evidence type="ECO:0000313" key="1">
    <source>
        <dbReference type="EMBL" id="GIX83144.1"/>
    </source>
</evidence>
<comment type="caution">
    <text evidence="1">The sequence shown here is derived from an EMBL/GenBank/DDBJ whole genome shotgun (WGS) entry which is preliminary data.</text>
</comment>
<gene>
    <name evidence="1" type="ORF">CEXT_665241</name>
</gene>
<proteinExistence type="predicted"/>
<name>A0AAV4NI60_CAEEX</name>
<evidence type="ECO:0000313" key="2">
    <source>
        <dbReference type="Proteomes" id="UP001054945"/>
    </source>
</evidence>
<accession>A0AAV4NI60</accession>
<feature type="non-terminal residue" evidence="1">
    <location>
        <position position="47"/>
    </location>
</feature>
<dbReference type="Proteomes" id="UP001054945">
    <property type="component" value="Unassembled WGS sequence"/>
</dbReference>
<protein>
    <submittedName>
        <fullName evidence="1">Uncharacterized protein</fullName>
    </submittedName>
</protein>
<keyword evidence="2" id="KW-1185">Reference proteome</keyword>
<dbReference type="AlphaFoldDB" id="A0AAV4NI60"/>